<dbReference type="EMBL" id="CP121196">
    <property type="protein sequence ID" value="XBH19660.1"/>
    <property type="molecule type" value="Genomic_DNA"/>
</dbReference>
<dbReference type="AlphaFoldDB" id="A0AAU7DPV5"/>
<name>A0AAU7DPV5_9BACT</name>
<evidence type="ECO:0000313" key="1">
    <source>
        <dbReference type="EMBL" id="XBH19660.1"/>
    </source>
</evidence>
<dbReference type="RefSeq" id="WP_348264879.1">
    <property type="nucleotide sequence ID" value="NZ_CP121196.1"/>
</dbReference>
<accession>A0AAU7DPV5</accession>
<reference evidence="1" key="1">
    <citation type="submission" date="2023-03" db="EMBL/GenBank/DDBJ databases">
        <title>Edaphobacter sp.</title>
        <authorList>
            <person name="Huber K.J."/>
            <person name="Papendorf J."/>
            <person name="Pilke C."/>
            <person name="Bunk B."/>
            <person name="Sproeer C."/>
            <person name="Pester M."/>
        </authorList>
    </citation>
    <scope>NUCLEOTIDE SEQUENCE</scope>
    <source>
        <strain evidence="1">DSM 110680</strain>
    </source>
</reference>
<gene>
    <name evidence="1" type="ORF">P8935_10155</name>
</gene>
<sequence>MTAAPIHWPGDVVSVDGWHMRVAVAGNALGRDLGKPGALFRSFTKTGLLARELAAKRLVSLGNTRQATAGWRAAAANCWNPRRKLRF</sequence>
<protein>
    <submittedName>
        <fullName evidence="1">Uncharacterized protein</fullName>
    </submittedName>
</protein>
<organism evidence="1">
    <name type="scientific">Telmatobacter sp. DSM 110680</name>
    <dbReference type="NCBI Taxonomy" id="3036704"/>
    <lineage>
        <taxon>Bacteria</taxon>
        <taxon>Pseudomonadati</taxon>
        <taxon>Acidobacteriota</taxon>
        <taxon>Terriglobia</taxon>
        <taxon>Terriglobales</taxon>
        <taxon>Acidobacteriaceae</taxon>
        <taxon>Telmatobacter</taxon>
    </lineage>
</organism>
<proteinExistence type="predicted"/>